<dbReference type="EMBL" id="SNYC01000008">
    <property type="protein sequence ID" value="TDQ06563.1"/>
    <property type="molecule type" value="Genomic_DNA"/>
</dbReference>
<evidence type="ECO:0000313" key="4">
    <source>
        <dbReference type="EMBL" id="TDQ06563.1"/>
    </source>
</evidence>
<keyword evidence="1" id="KW-0378">Hydrolase</keyword>
<dbReference type="Proteomes" id="UP000295620">
    <property type="component" value="Unassembled WGS sequence"/>
</dbReference>
<dbReference type="PANTHER" id="PTHR48081:SF6">
    <property type="entry name" value="PEPTIDASE S9 PROLYL OLIGOPEPTIDASE CATALYTIC DOMAIN-CONTAINING PROTEIN"/>
    <property type="match status" value="1"/>
</dbReference>
<feature type="signal peptide" evidence="2">
    <location>
        <begin position="1"/>
        <end position="20"/>
    </location>
</feature>
<evidence type="ECO:0000313" key="5">
    <source>
        <dbReference type="Proteomes" id="UP000295620"/>
    </source>
</evidence>
<evidence type="ECO:0000259" key="3">
    <source>
        <dbReference type="Pfam" id="PF20434"/>
    </source>
</evidence>
<comment type="caution">
    <text evidence="4">The sequence shown here is derived from an EMBL/GenBank/DDBJ whole genome shotgun (WGS) entry which is preliminary data.</text>
</comment>
<reference evidence="4 5" key="1">
    <citation type="submission" date="2019-03" db="EMBL/GenBank/DDBJ databases">
        <title>Genomic Encyclopedia of Archaeal and Bacterial Type Strains, Phase II (KMG-II): from individual species to whole genera.</title>
        <authorList>
            <person name="Goeker M."/>
        </authorList>
    </citation>
    <scope>NUCLEOTIDE SEQUENCE [LARGE SCALE GENOMIC DNA]</scope>
    <source>
        <strain evidence="4 5">DSM 19035</strain>
    </source>
</reference>
<protein>
    <submittedName>
        <fullName evidence="4">Acetyl esterase/lipase</fullName>
    </submittedName>
</protein>
<organism evidence="4 5">
    <name type="scientific">Pedobacter metabolipauper</name>
    <dbReference type="NCBI Taxonomy" id="425513"/>
    <lineage>
        <taxon>Bacteria</taxon>
        <taxon>Pseudomonadati</taxon>
        <taxon>Bacteroidota</taxon>
        <taxon>Sphingobacteriia</taxon>
        <taxon>Sphingobacteriales</taxon>
        <taxon>Sphingobacteriaceae</taxon>
        <taxon>Pedobacter</taxon>
    </lineage>
</organism>
<evidence type="ECO:0000256" key="1">
    <source>
        <dbReference type="ARBA" id="ARBA00022801"/>
    </source>
</evidence>
<dbReference type="SUPFAM" id="SSF53474">
    <property type="entry name" value="alpha/beta-Hydrolases"/>
    <property type="match status" value="1"/>
</dbReference>
<name>A0A4R6SS44_9SPHI</name>
<sequence>MMKHLIAVVLLAFAASSLNAQEIVNLYTGTIPGSKPAPADYQETPAPGKASNAGVTKVSVPQFYVYLPVKEKATGTAVIICPGGGYGGLAIGHEGHDVAKKFNEIGVTAFVLKYRLPSDAIMVDKSFGPMMDVQQAIYLVRKNAAQWNVNPGKIGIMGFSAGGHLASTLTVHYKDVKIENKEGLSLRPDFSILIYPVITFAEFTHAGSVKNLIGANGTEAQKEYFSSDKQVNAETPPTFLVHANDDMAVPVQNSIFFNLALVKHKVKGEMHIYQNGGHGFGLNNKTTDDVWFDRLDNWMKANKFL</sequence>
<dbReference type="InterPro" id="IPR049492">
    <property type="entry name" value="BD-FAE-like_dom"/>
</dbReference>
<keyword evidence="5" id="KW-1185">Reference proteome</keyword>
<gene>
    <name evidence="4" type="ORF">ATK78_4219</name>
</gene>
<accession>A0A4R6SS44</accession>
<dbReference type="Pfam" id="PF20434">
    <property type="entry name" value="BD-FAE"/>
    <property type="match status" value="1"/>
</dbReference>
<dbReference type="InterPro" id="IPR050300">
    <property type="entry name" value="GDXG_lipolytic_enzyme"/>
</dbReference>
<evidence type="ECO:0000256" key="2">
    <source>
        <dbReference type="SAM" id="SignalP"/>
    </source>
</evidence>
<dbReference type="GO" id="GO:0016787">
    <property type="term" value="F:hydrolase activity"/>
    <property type="evidence" value="ECO:0007669"/>
    <property type="project" value="UniProtKB-KW"/>
</dbReference>
<dbReference type="RefSeq" id="WP_317126226.1">
    <property type="nucleotide sequence ID" value="NZ_SNYC01000008.1"/>
</dbReference>
<dbReference type="PANTHER" id="PTHR48081">
    <property type="entry name" value="AB HYDROLASE SUPERFAMILY PROTEIN C4A8.06C"/>
    <property type="match status" value="1"/>
</dbReference>
<dbReference type="Gene3D" id="3.40.50.1820">
    <property type="entry name" value="alpha/beta hydrolase"/>
    <property type="match status" value="1"/>
</dbReference>
<feature type="chain" id="PRO_5020388254" evidence="2">
    <location>
        <begin position="21"/>
        <end position="305"/>
    </location>
</feature>
<dbReference type="AlphaFoldDB" id="A0A4R6SS44"/>
<feature type="domain" description="BD-FAE-like" evidence="3">
    <location>
        <begin position="65"/>
        <end position="259"/>
    </location>
</feature>
<keyword evidence="2" id="KW-0732">Signal</keyword>
<proteinExistence type="predicted"/>
<dbReference type="InterPro" id="IPR029058">
    <property type="entry name" value="AB_hydrolase_fold"/>
</dbReference>